<dbReference type="AlphaFoldDB" id="A0A0D2LBZ1"/>
<dbReference type="Proteomes" id="UP000054270">
    <property type="component" value="Unassembled WGS sequence"/>
</dbReference>
<dbReference type="EMBL" id="KN817535">
    <property type="protein sequence ID" value="KJA24712.1"/>
    <property type="molecule type" value="Genomic_DNA"/>
</dbReference>
<keyword evidence="3" id="KW-1185">Reference proteome</keyword>
<proteinExistence type="predicted"/>
<gene>
    <name evidence="2" type="ORF">HYPSUDRAFT_200275</name>
</gene>
<accession>A0A0D2LBZ1</accession>
<sequence>MATHAVRTPSCSSTTTTTSLGLSKNVAVARRGRHWPSPDIASLARALRRPTDLIPAGCIFFAAHTPETAGPALRQPPRPRRLVPRLQLFSVSATRDALCVLHIGIQTHSFTGYRLPLHSALSYAHPAHASHHKPQSRASSSPSNVYFPPAPPPLSSPRSGPTGVPLCASCTIQLPPQASRCSLPIYVLAH</sequence>
<feature type="region of interest" description="Disordered" evidence="1">
    <location>
        <begin position="126"/>
        <end position="158"/>
    </location>
</feature>
<evidence type="ECO:0000256" key="1">
    <source>
        <dbReference type="SAM" id="MobiDB-lite"/>
    </source>
</evidence>
<organism evidence="2 3">
    <name type="scientific">Hypholoma sublateritium (strain FD-334 SS-4)</name>
    <dbReference type="NCBI Taxonomy" id="945553"/>
    <lineage>
        <taxon>Eukaryota</taxon>
        <taxon>Fungi</taxon>
        <taxon>Dikarya</taxon>
        <taxon>Basidiomycota</taxon>
        <taxon>Agaricomycotina</taxon>
        <taxon>Agaricomycetes</taxon>
        <taxon>Agaricomycetidae</taxon>
        <taxon>Agaricales</taxon>
        <taxon>Agaricineae</taxon>
        <taxon>Strophariaceae</taxon>
        <taxon>Hypholoma</taxon>
    </lineage>
</organism>
<evidence type="ECO:0000313" key="2">
    <source>
        <dbReference type="EMBL" id="KJA24712.1"/>
    </source>
</evidence>
<name>A0A0D2LBZ1_HYPSF</name>
<protein>
    <submittedName>
        <fullName evidence="2">Uncharacterized protein</fullName>
    </submittedName>
</protein>
<evidence type="ECO:0000313" key="3">
    <source>
        <dbReference type="Proteomes" id="UP000054270"/>
    </source>
</evidence>
<reference evidence="3" key="1">
    <citation type="submission" date="2014-04" db="EMBL/GenBank/DDBJ databases">
        <title>Evolutionary Origins and Diversification of the Mycorrhizal Mutualists.</title>
        <authorList>
            <consortium name="DOE Joint Genome Institute"/>
            <consortium name="Mycorrhizal Genomics Consortium"/>
            <person name="Kohler A."/>
            <person name="Kuo A."/>
            <person name="Nagy L.G."/>
            <person name="Floudas D."/>
            <person name="Copeland A."/>
            <person name="Barry K.W."/>
            <person name="Cichocki N."/>
            <person name="Veneault-Fourrey C."/>
            <person name="LaButti K."/>
            <person name="Lindquist E.A."/>
            <person name="Lipzen A."/>
            <person name="Lundell T."/>
            <person name="Morin E."/>
            <person name="Murat C."/>
            <person name="Riley R."/>
            <person name="Ohm R."/>
            <person name="Sun H."/>
            <person name="Tunlid A."/>
            <person name="Henrissat B."/>
            <person name="Grigoriev I.V."/>
            <person name="Hibbett D.S."/>
            <person name="Martin F."/>
        </authorList>
    </citation>
    <scope>NUCLEOTIDE SEQUENCE [LARGE SCALE GENOMIC DNA]</scope>
    <source>
        <strain evidence="3">FD-334 SS-4</strain>
    </source>
</reference>